<comment type="caution">
    <text evidence="1">The sequence shown here is derived from an EMBL/GenBank/DDBJ whole genome shotgun (WGS) entry which is preliminary data.</text>
</comment>
<dbReference type="AlphaFoldDB" id="A0A848C1D9"/>
<dbReference type="InterPro" id="IPR054263">
    <property type="entry name" value="DUF6994"/>
</dbReference>
<dbReference type="Proteomes" id="UP000563853">
    <property type="component" value="Unassembled WGS sequence"/>
</dbReference>
<organism evidence="1 2">
    <name type="scientific">Ligilactobacillus agilis</name>
    <dbReference type="NCBI Taxonomy" id="1601"/>
    <lineage>
        <taxon>Bacteria</taxon>
        <taxon>Bacillati</taxon>
        <taxon>Bacillota</taxon>
        <taxon>Bacilli</taxon>
        <taxon>Lactobacillales</taxon>
        <taxon>Lactobacillaceae</taxon>
        <taxon>Ligilactobacillus</taxon>
    </lineage>
</organism>
<dbReference type="RefSeq" id="WP_170090967.1">
    <property type="nucleotide sequence ID" value="NZ_JABAFP010000001.1"/>
</dbReference>
<proteinExistence type="predicted"/>
<reference evidence="1 2" key="1">
    <citation type="submission" date="2020-04" db="EMBL/GenBank/DDBJ databases">
        <authorList>
            <person name="Hitch T.C.A."/>
            <person name="Wylensek D."/>
            <person name="Clavel T."/>
        </authorList>
    </citation>
    <scope>NUCLEOTIDE SEQUENCE [LARGE SCALE GENOMIC DNA]</scope>
    <source>
        <strain evidence="1 2">WCA-389-WT-5H1</strain>
    </source>
</reference>
<gene>
    <name evidence="1" type="ORF">HF863_00120</name>
</gene>
<accession>A0A848C1D9</accession>
<name>A0A848C1D9_9LACO</name>
<sequence length="265" mass="31315">MKNYLVDLYPNFPKGFRLNGRIDPDSQSKELYDDLRSTFFSDKQNKLIGIKLVENRLQQYGNNPKFFTLFVDTDKFLLSSDYIGASVYWAVKAGFSEDEIIDFLRISRTLGGHIVFPRGENSHITYRFPANKFGKEHPITMNNSRGGEKGYYDRFDLTLFAIKRLFENKEISNKLMEKAWSNYSDWFDLFRKENNGFKTFVDFFKLNDFVDNDYEVYDLTTYDIDTNDYNILENDYAWIPDTLTDYRKYVAGVNHAIELRNNRLA</sequence>
<dbReference type="Pfam" id="PF22507">
    <property type="entry name" value="DUF6994"/>
    <property type="match status" value="1"/>
</dbReference>
<dbReference type="EMBL" id="JABAFP010000001">
    <property type="protein sequence ID" value="NME41193.1"/>
    <property type="molecule type" value="Genomic_DNA"/>
</dbReference>
<protein>
    <submittedName>
        <fullName evidence="1">Uncharacterized protein</fullName>
    </submittedName>
</protein>
<evidence type="ECO:0000313" key="1">
    <source>
        <dbReference type="EMBL" id="NME41193.1"/>
    </source>
</evidence>
<evidence type="ECO:0000313" key="2">
    <source>
        <dbReference type="Proteomes" id="UP000563853"/>
    </source>
</evidence>